<name>A0A431V1G3_9GAMM</name>
<keyword evidence="2" id="KW-1185">Reference proteome</keyword>
<evidence type="ECO:0000313" key="2">
    <source>
        <dbReference type="Proteomes" id="UP000267400"/>
    </source>
</evidence>
<protein>
    <submittedName>
        <fullName evidence="1">Uncharacterized protein</fullName>
    </submittedName>
</protein>
<comment type="caution">
    <text evidence="1">The sequence shown here is derived from an EMBL/GenBank/DDBJ whole genome shotgun (WGS) entry which is preliminary data.</text>
</comment>
<evidence type="ECO:0000313" key="1">
    <source>
        <dbReference type="EMBL" id="RTR01974.1"/>
    </source>
</evidence>
<dbReference type="AlphaFoldDB" id="A0A431V1G3"/>
<sequence>MNQHQDATQFPYHVHDIAVAWREHAQRHGITDPETQLLAQEAVQGSPRAGYRPAFFVPSTGELVTIVAQEPHRYEQEAIDWLRWMLEQLHHNGNITLYRREDAACA</sequence>
<accession>A0A431V1G3</accession>
<proteinExistence type="predicted"/>
<gene>
    <name evidence="1" type="ORF">EKG36_13275</name>
</gene>
<organism evidence="1 2">
    <name type="scientific">Halomonas nitroreducens</name>
    <dbReference type="NCBI Taxonomy" id="447425"/>
    <lineage>
        <taxon>Bacteria</taxon>
        <taxon>Pseudomonadati</taxon>
        <taxon>Pseudomonadota</taxon>
        <taxon>Gammaproteobacteria</taxon>
        <taxon>Oceanospirillales</taxon>
        <taxon>Halomonadaceae</taxon>
        <taxon>Halomonas</taxon>
    </lineage>
</organism>
<dbReference type="OrthoDB" id="6168475at2"/>
<dbReference type="RefSeq" id="WP_126484868.1">
    <property type="nucleotide sequence ID" value="NZ_RXNS01000012.1"/>
</dbReference>
<reference evidence="1 2" key="1">
    <citation type="submission" date="2018-12" db="EMBL/GenBank/DDBJ databases">
        <authorList>
            <person name="Yu L."/>
        </authorList>
    </citation>
    <scope>NUCLEOTIDE SEQUENCE [LARGE SCALE GENOMIC DNA]</scope>
    <source>
        <strain evidence="1 2">11S</strain>
    </source>
</reference>
<dbReference type="Proteomes" id="UP000267400">
    <property type="component" value="Unassembled WGS sequence"/>
</dbReference>
<dbReference type="EMBL" id="RXNS01000012">
    <property type="protein sequence ID" value="RTR01974.1"/>
    <property type="molecule type" value="Genomic_DNA"/>
</dbReference>